<dbReference type="RefSeq" id="WP_073189451.1">
    <property type="nucleotide sequence ID" value="NZ_FQZG01000060.1"/>
</dbReference>
<dbReference type="GO" id="GO:0016746">
    <property type="term" value="F:acyltransferase activity"/>
    <property type="evidence" value="ECO:0007669"/>
    <property type="project" value="UniProtKB-KW"/>
</dbReference>
<evidence type="ECO:0000256" key="1">
    <source>
        <dbReference type="ARBA" id="ARBA00004533"/>
    </source>
</evidence>
<dbReference type="InterPro" id="IPR004960">
    <property type="entry name" value="LipA_acyltrans"/>
</dbReference>
<dbReference type="CDD" id="cd07984">
    <property type="entry name" value="LPLAT_LABLAT-like"/>
    <property type="match status" value="1"/>
</dbReference>
<evidence type="ECO:0000256" key="3">
    <source>
        <dbReference type="ARBA" id="ARBA00022519"/>
    </source>
</evidence>
<sequence length="276" mass="29636">MARLTLSALAWAVGGRIPRRLGDALARGLAPGLALLPLAPVRAWEHTATLATGRQMTRRDRTRLVEAWLRNTFWSFSLAGWSDEEILQTVDVAATDIAKLRDSLAGPGLVLALPHMGSWDFAGAWCARIGIKVVSVAERLPDGLYERFRAARDGMGMEIHPVDGPDLMRSLADAVRAGKIVCLLSDRDLSSRGLAVQWPGAGTVKVPAGPALLARRTGADLRVATTRFEGGRLSISVTDAIAPGDPTSMMQEAVGHFAEAVAASPSNWLMLRKLFL</sequence>
<evidence type="ECO:0000256" key="2">
    <source>
        <dbReference type="ARBA" id="ARBA00022475"/>
    </source>
</evidence>
<name>A0A1M6KJF1_9ACTN</name>
<dbReference type="Proteomes" id="UP000184512">
    <property type="component" value="Unassembled WGS sequence"/>
</dbReference>
<dbReference type="OrthoDB" id="9803456at2"/>
<evidence type="ECO:0000313" key="7">
    <source>
        <dbReference type="EMBL" id="SHJ59092.1"/>
    </source>
</evidence>
<protein>
    <submittedName>
        <fullName evidence="7">KDO2-lipid IV(A) lauroyltransferase</fullName>
    </submittedName>
</protein>
<keyword evidence="3" id="KW-0997">Cell inner membrane</keyword>
<dbReference type="PANTHER" id="PTHR30606:SF10">
    <property type="entry name" value="PHOSPHATIDYLINOSITOL MANNOSIDE ACYLTRANSFERASE"/>
    <property type="match status" value="1"/>
</dbReference>
<keyword evidence="8" id="KW-1185">Reference proteome</keyword>
<evidence type="ECO:0000313" key="8">
    <source>
        <dbReference type="Proteomes" id="UP000184512"/>
    </source>
</evidence>
<accession>A0A1M6KJF1</accession>
<dbReference type="PANTHER" id="PTHR30606">
    <property type="entry name" value="LIPID A BIOSYNTHESIS LAUROYL ACYLTRANSFERASE"/>
    <property type="match status" value="1"/>
</dbReference>
<reference evidence="7 8" key="1">
    <citation type="submission" date="2016-11" db="EMBL/GenBank/DDBJ databases">
        <authorList>
            <person name="Jaros S."/>
            <person name="Januszkiewicz K."/>
            <person name="Wedrychowicz H."/>
        </authorList>
    </citation>
    <scope>NUCLEOTIDE SEQUENCE [LARGE SCALE GENOMIC DNA]</scope>
    <source>
        <strain evidence="7 8">DSM 12906</strain>
    </source>
</reference>
<comment type="subcellular location">
    <subcellularLocation>
        <location evidence="1">Cell inner membrane</location>
    </subcellularLocation>
</comment>
<dbReference type="GO" id="GO:0005886">
    <property type="term" value="C:plasma membrane"/>
    <property type="evidence" value="ECO:0007669"/>
    <property type="project" value="UniProtKB-SubCell"/>
</dbReference>
<dbReference type="EMBL" id="FQZG01000060">
    <property type="protein sequence ID" value="SHJ59092.1"/>
    <property type="molecule type" value="Genomic_DNA"/>
</dbReference>
<keyword evidence="6" id="KW-0012">Acyltransferase</keyword>
<proteinExistence type="predicted"/>
<gene>
    <name evidence="7" type="ORF">SAMN02745244_02840</name>
</gene>
<dbReference type="GO" id="GO:0009247">
    <property type="term" value="P:glycolipid biosynthetic process"/>
    <property type="evidence" value="ECO:0007669"/>
    <property type="project" value="UniProtKB-ARBA"/>
</dbReference>
<dbReference type="STRING" id="1123357.SAMN02745244_02840"/>
<evidence type="ECO:0000256" key="4">
    <source>
        <dbReference type="ARBA" id="ARBA00022679"/>
    </source>
</evidence>
<keyword evidence="4 7" id="KW-0808">Transferase</keyword>
<keyword evidence="5" id="KW-0472">Membrane</keyword>
<evidence type="ECO:0000256" key="6">
    <source>
        <dbReference type="ARBA" id="ARBA00023315"/>
    </source>
</evidence>
<organism evidence="7 8">
    <name type="scientific">Tessaracoccus bendigoensis DSM 12906</name>
    <dbReference type="NCBI Taxonomy" id="1123357"/>
    <lineage>
        <taxon>Bacteria</taxon>
        <taxon>Bacillati</taxon>
        <taxon>Actinomycetota</taxon>
        <taxon>Actinomycetes</taxon>
        <taxon>Propionibacteriales</taxon>
        <taxon>Propionibacteriaceae</taxon>
        <taxon>Tessaracoccus</taxon>
    </lineage>
</organism>
<keyword evidence="2" id="KW-1003">Cell membrane</keyword>
<dbReference type="AlphaFoldDB" id="A0A1M6KJF1"/>
<dbReference type="Pfam" id="PF03279">
    <property type="entry name" value="Lip_A_acyltrans"/>
    <property type="match status" value="1"/>
</dbReference>
<evidence type="ECO:0000256" key="5">
    <source>
        <dbReference type="ARBA" id="ARBA00023136"/>
    </source>
</evidence>